<name>A0ACB0J9F4_TRIPR</name>
<dbReference type="Proteomes" id="UP001177021">
    <property type="component" value="Unassembled WGS sequence"/>
</dbReference>
<reference evidence="1" key="1">
    <citation type="submission" date="2023-10" db="EMBL/GenBank/DDBJ databases">
        <authorList>
            <person name="Rodriguez Cubillos JULIANA M."/>
            <person name="De Vega J."/>
        </authorList>
    </citation>
    <scope>NUCLEOTIDE SEQUENCE</scope>
</reference>
<evidence type="ECO:0000313" key="1">
    <source>
        <dbReference type="EMBL" id="CAJ2640328.1"/>
    </source>
</evidence>
<evidence type="ECO:0000313" key="2">
    <source>
        <dbReference type="Proteomes" id="UP001177021"/>
    </source>
</evidence>
<comment type="caution">
    <text evidence="1">The sequence shown here is derived from an EMBL/GenBank/DDBJ whole genome shotgun (WGS) entry which is preliminary data.</text>
</comment>
<keyword evidence="2" id="KW-1185">Reference proteome</keyword>
<gene>
    <name evidence="1" type="ORF">MILVUS5_LOCUS10197</name>
</gene>
<sequence>MCAIKLPNHKQTNHADENCSQMLKGIDLKEKRLKEGNTLIELESDAVQVLHELMSLVHNSVSASQDQQSLSTSINDYELIHIRVWLNPTSGKRIKRSEDIRLEIWRGLIQPSDFKNGLPKPTYELTVKGGDKVDKVKHTNRRNRGYKYKFVTLWFIIDDFRLYDINYYYGMILVYISIIYAIRCMILYYYSMMILV</sequence>
<dbReference type="EMBL" id="CASHSV030000024">
    <property type="protein sequence ID" value="CAJ2640328.1"/>
    <property type="molecule type" value="Genomic_DNA"/>
</dbReference>
<proteinExistence type="predicted"/>
<protein>
    <submittedName>
        <fullName evidence="1">Uncharacterized protein</fullName>
    </submittedName>
</protein>
<organism evidence="1 2">
    <name type="scientific">Trifolium pratense</name>
    <name type="common">Red clover</name>
    <dbReference type="NCBI Taxonomy" id="57577"/>
    <lineage>
        <taxon>Eukaryota</taxon>
        <taxon>Viridiplantae</taxon>
        <taxon>Streptophyta</taxon>
        <taxon>Embryophyta</taxon>
        <taxon>Tracheophyta</taxon>
        <taxon>Spermatophyta</taxon>
        <taxon>Magnoliopsida</taxon>
        <taxon>eudicotyledons</taxon>
        <taxon>Gunneridae</taxon>
        <taxon>Pentapetalae</taxon>
        <taxon>rosids</taxon>
        <taxon>fabids</taxon>
        <taxon>Fabales</taxon>
        <taxon>Fabaceae</taxon>
        <taxon>Papilionoideae</taxon>
        <taxon>50 kb inversion clade</taxon>
        <taxon>NPAAA clade</taxon>
        <taxon>Hologalegina</taxon>
        <taxon>IRL clade</taxon>
        <taxon>Trifolieae</taxon>
        <taxon>Trifolium</taxon>
    </lineage>
</organism>
<accession>A0ACB0J9F4</accession>